<evidence type="ECO:0000313" key="2">
    <source>
        <dbReference type="Proteomes" id="UP000243579"/>
    </source>
</evidence>
<organism evidence="1 2">
    <name type="scientific">Achlya hypogyna</name>
    <name type="common">Oomycete</name>
    <name type="synonym">Protoachlya hypogyna</name>
    <dbReference type="NCBI Taxonomy" id="1202772"/>
    <lineage>
        <taxon>Eukaryota</taxon>
        <taxon>Sar</taxon>
        <taxon>Stramenopiles</taxon>
        <taxon>Oomycota</taxon>
        <taxon>Saprolegniomycetes</taxon>
        <taxon>Saprolegniales</taxon>
        <taxon>Achlyaceae</taxon>
        <taxon>Achlya</taxon>
    </lineage>
</organism>
<dbReference type="OrthoDB" id="58218at2759"/>
<evidence type="ECO:0000313" key="1">
    <source>
        <dbReference type="EMBL" id="OQR87516.1"/>
    </source>
</evidence>
<dbReference type="Proteomes" id="UP000243579">
    <property type="component" value="Unassembled WGS sequence"/>
</dbReference>
<dbReference type="EMBL" id="JNBR01001437">
    <property type="protein sequence ID" value="OQR87516.1"/>
    <property type="molecule type" value="Genomic_DNA"/>
</dbReference>
<evidence type="ECO:0008006" key="3">
    <source>
        <dbReference type="Google" id="ProtNLM"/>
    </source>
</evidence>
<gene>
    <name evidence="1" type="ORF">ACHHYP_08699</name>
</gene>
<comment type="caution">
    <text evidence="1">The sequence shown here is derived from an EMBL/GenBank/DDBJ whole genome shotgun (WGS) entry which is preliminary data.</text>
</comment>
<sequence>MDTLHVLVVADIRNAIARVNDLCDYVIRHHPVDVVLVCGSFVAPAAPQAAEMAAAAEGDMTALISRLEMIVCRVIYVPGPADPASVKQPTTKPFLPKLTPYSINCDGSTAVLLPEDDTACRSSEASASALSELIIEGFASENQVAMEIRTKYVLDDSQCTVYRKLARLPWCARICLSPDPAGSIEWIEKGQVVLRPGWFEHGNFALLEFGPRATDDDDVEASWDVKACEVLNLDDKFLG</sequence>
<dbReference type="SUPFAM" id="SSF56300">
    <property type="entry name" value="Metallo-dependent phosphatases"/>
    <property type="match status" value="1"/>
</dbReference>
<accession>A0A1V9YP26</accession>
<dbReference type="InterPro" id="IPR029052">
    <property type="entry name" value="Metallo-depent_PP-like"/>
</dbReference>
<protein>
    <recommendedName>
        <fullName evidence="3">Calcineurin-like phosphoesterase domain-containing protein</fullName>
    </recommendedName>
</protein>
<dbReference type="AlphaFoldDB" id="A0A1V9YP26"/>
<reference evidence="1 2" key="1">
    <citation type="journal article" date="2014" name="Genome Biol. Evol.">
        <title>The secreted proteins of Achlya hypogyna and Thraustotheca clavata identify the ancestral oomycete secretome and reveal gene acquisitions by horizontal gene transfer.</title>
        <authorList>
            <person name="Misner I."/>
            <person name="Blouin N."/>
            <person name="Leonard G."/>
            <person name="Richards T.A."/>
            <person name="Lane C.E."/>
        </authorList>
    </citation>
    <scope>NUCLEOTIDE SEQUENCE [LARGE SCALE GENOMIC DNA]</scope>
    <source>
        <strain evidence="1 2">ATCC 48635</strain>
    </source>
</reference>
<name>A0A1V9YP26_ACHHY</name>
<proteinExistence type="predicted"/>
<keyword evidence="2" id="KW-1185">Reference proteome</keyword>